<reference evidence="3" key="1">
    <citation type="submission" date="2018-07" db="EMBL/GenBank/DDBJ databases">
        <title>Genome sequencing of Paracoccus sp. SC2-6.</title>
        <authorList>
            <person name="Heo J."/>
            <person name="Kim S.-J."/>
            <person name="Kwon S.-W."/>
        </authorList>
    </citation>
    <scope>NUCLEOTIDE SEQUENCE [LARGE SCALE GENOMIC DNA]</scope>
    <source>
        <strain evidence="3">SC2-6</strain>
    </source>
</reference>
<feature type="transmembrane region" description="Helical" evidence="1">
    <location>
        <begin position="12"/>
        <end position="45"/>
    </location>
</feature>
<proteinExistence type="predicted"/>
<gene>
    <name evidence="2" type="ORF">DRW48_03945</name>
</gene>
<evidence type="ECO:0000313" key="2">
    <source>
        <dbReference type="EMBL" id="AXC51052.1"/>
    </source>
</evidence>
<sequence length="92" mass="9787">MAPGWDNGWLWLAVALVLALVELALPGYLFLGTAIAVALMGLVLLAGLWGGGLPGALVVVALLSGAVWLGLRRLSTPREGQVRIWRRDINDD</sequence>
<protein>
    <recommendedName>
        <fullName evidence="4">NfeD family protein</fullName>
    </recommendedName>
</protein>
<keyword evidence="3" id="KW-1185">Reference proteome</keyword>
<evidence type="ECO:0000313" key="3">
    <source>
        <dbReference type="Proteomes" id="UP000252023"/>
    </source>
</evidence>
<evidence type="ECO:0000256" key="1">
    <source>
        <dbReference type="SAM" id="Phobius"/>
    </source>
</evidence>
<organism evidence="2 3">
    <name type="scientific">Paracoccus suum</name>
    <dbReference type="NCBI Taxonomy" id="2259340"/>
    <lineage>
        <taxon>Bacteria</taxon>
        <taxon>Pseudomonadati</taxon>
        <taxon>Pseudomonadota</taxon>
        <taxon>Alphaproteobacteria</taxon>
        <taxon>Rhodobacterales</taxon>
        <taxon>Paracoccaceae</taxon>
        <taxon>Paracoccus</taxon>
    </lineage>
</organism>
<dbReference type="Proteomes" id="UP000252023">
    <property type="component" value="Chromosome"/>
</dbReference>
<keyword evidence="1" id="KW-0472">Membrane</keyword>
<keyword evidence="1" id="KW-1133">Transmembrane helix</keyword>
<dbReference type="EMBL" id="CP030918">
    <property type="protein sequence ID" value="AXC51052.1"/>
    <property type="molecule type" value="Genomic_DNA"/>
</dbReference>
<dbReference type="AlphaFoldDB" id="A0A344PNU7"/>
<keyword evidence="1" id="KW-0812">Transmembrane</keyword>
<accession>A0A344PNU7</accession>
<dbReference type="KEGG" id="pars:DRW48_03945"/>
<name>A0A344PNU7_9RHOB</name>
<evidence type="ECO:0008006" key="4">
    <source>
        <dbReference type="Google" id="ProtNLM"/>
    </source>
</evidence>